<protein>
    <submittedName>
        <fullName evidence="3">Conserved domain protein</fullName>
    </submittedName>
</protein>
<name>F0H6X5_9BACT</name>
<keyword evidence="2" id="KW-0732">Signal</keyword>
<evidence type="ECO:0000313" key="3">
    <source>
        <dbReference type="EMBL" id="EGC86462.1"/>
    </source>
</evidence>
<comment type="caution">
    <text evidence="3">The sequence shown here is derived from an EMBL/GenBank/DDBJ whole genome shotgun (WGS) entry which is preliminary data.</text>
</comment>
<accession>F0H6X5</accession>
<evidence type="ECO:0000256" key="1">
    <source>
        <dbReference type="SAM" id="MobiDB-lite"/>
    </source>
</evidence>
<feature type="chain" id="PRO_5003251876" evidence="2">
    <location>
        <begin position="22"/>
        <end position="145"/>
    </location>
</feature>
<feature type="region of interest" description="Disordered" evidence="1">
    <location>
        <begin position="39"/>
        <end position="102"/>
    </location>
</feature>
<organism evidence="3 4">
    <name type="scientific">Prevotella denticola CRIS 18C-A</name>
    <dbReference type="NCBI Taxonomy" id="944557"/>
    <lineage>
        <taxon>Bacteria</taxon>
        <taxon>Pseudomonadati</taxon>
        <taxon>Bacteroidota</taxon>
        <taxon>Bacteroidia</taxon>
        <taxon>Bacteroidales</taxon>
        <taxon>Prevotellaceae</taxon>
        <taxon>Prevotella</taxon>
    </lineage>
</organism>
<sequence length="145" mass="15661">MKSIRIKALIALSLMCLSASAQTEYSGIAGASPRLVRAHKKEMQKEARRNARANDVAEMPTARPSSGRSAKTGGTSRQTARTDSGEMEVRQGIKSVSHGVGQVVKREARTVGEITRKIGEGGKKFFRKLGKGISDSFKPDSTDRN</sequence>
<dbReference type="Proteomes" id="UP000003155">
    <property type="component" value="Unassembled WGS sequence"/>
</dbReference>
<feature type="compositionally biased region" description="Polar residues" evidence="1">
    <location>
        <begin position="63"/>
        <end position="82"/>
    </location>
</feature>
<reference evidence="3 4" key="1">
    <citation type="submission" date="2011-02" db="EMBL/GenBank/DDBJ databases">
        <authorList>
            <person name="Durkin A.S."/>
            <person name="Madupu R."/>
            <person name="Torralba M."/>
            <person name="Gillis M."/>
            <person name="Methe B."/>
            <person name="Sutton G."/>
            <person name="Nelson K.E."/>
        </authorList>
    </citation>
    <scope>NUCLEOTIDE SEQUENCE [LARGE SCALE GENOMIC DNA]</scope>
    <source>
        <strain evidence="3 4">CRIS 18C-A</strain>
    </source>
</reference>
<proteinExistence type="predicted"/>
<evidence type="ECO:0000313" key="4">
    <source>
        <dbReference type="Proteomes" id="UP000003155"/>
    </source>
</evidence>
<dbReference type="AlphaFoldDB" id="F0H6X5"/>
<dbReference type="RefSeq" id="WP_004353276.1">
    <property type="nucleotide sequence ID" value="NZ_AEXO01000065.1"/>
</dbReference>
<keyword evidence="4" id="KW-1185">Reference proteome</keyword>
<feature type="signal peptide" evidence="2">
    <location>
        <begin position="1"/>
        <end position="21"/>
    </location>
</feature>
<dbReference type="EMBL" id="AEXO01000065">
    <property type="protein sequence ID" value="EGC86462.1"/>
    <property type="molecule type" value="Genomic_DNA"/>
</dbReference>
<evidence type="ECO:0000256" key="2">
    <source>
        <dbReference type="SAM" id="SignalP"/>
    </source>
</evidence>
<gene>
    <name evidence="3" type="ORF">HMPREF9303_1621</name>
</gene>